<keyword evidence="6" id="KW-0067">ATP-binding</keyword>
<dbReference type="AlphaFoldDB" id="A0A345Z4A1"/>
<dbReference type="UniPathway" id="UPA00537">
    <property type="reaction ID" value="UER00594"/>
</dbReference>
<dbReference type="EC" id="6.3.1.20" evidence="3"/>
<dbReference type="Gene3D" id="3.30.930.10">
    <property type="entry name" value="Bira Bifunctional Protein, Domain 2"/>
    <property type="match status" value="1"/>
</dbReference>
<name>A0A345Z4A1_9MOLU</name>
<organism evidence="9 10">
    <name type="scientific">Spiroplasma alleghenense</name>
    <dbReference type="NCBI Taxonomy" id="216931"/>
    <lineage>
        <taxon>Bacteria</taxon>
        <taxon>Bacillati</taxon>
        <taxon>Mycoplasmatota</taxon>
        <taxon>Mollicutes</taxon>
        <taxon>Entomoplasmatales</taxon>
        <taxon>Spiroplasmataceae</taxon>
        <taxon>Spiroplasma</taxon>
    </lineage>
</organism>
<dbReference type="InterPro" id="IPR004562">
    <property type="entry name" value="LipoylTrfase_LipoateP_Ligase"/>
</dbReference>
<dbReference type="Gene3D" id="3.30.390.50">
    <property type="entry name" value="CO dehydrogenase flavoprotein, C-terminal domain"/>
    <property type="match status" value="1"/>
</dbReference>
<evidence type="ECO:0000256" key="6">
    <source>
        <dbReference type="ARBA" id="ARBA00022840"/>
    </source>
</evidence>
<sequence>MHFLNNKSVDPYYNLAVEATLLERDTSEIIFILWQNDNTIVVGRNQNTYQEINQLNCFNDKVNIIRRISGGGAVYHDLGNLNFSFIINVNDDSPTTYEKILEPVISVLNKLGVAAVFSGKNDIVVEGKKISGNAQHRLKNRLLHHGTLMFDMNLELIGKYLNVDELKVKAKKIQSVPARVANIKDFLPFDISLTEFKEMLIEEISKTATEIKFSEAELNHINDLRDNKFLTDKWNFEEPEEFDYSKKFHFESKGLVEANLNIKDGKITRIKFYGDFLGSFGTKIIEDLLTNIDYKIETIRGLLTEELVDEVFGRNFTTNEIIELLFN</sequence>
<dbReference type="GO" id="GO:0005737">
    <property type="term" value="C:cytoplasm"/>
    <property type="evidence" value="ECO:0007669"/>
    <property type="project" value="TreeGrafter"/>
</dbReference>
<dbReference type="Pfam" id="PF21948">
    <property type="entry name" value="LplA-B_cat"/>
    <property type="match status" value="1"/>
</dbReference>
<dbReference type="EMBL" id="CP031376">
    <property type="protein sequence ID" value="AXK51430.1"/>
    <property type="molecule type" value="Genomic_DNA"/>
</dbReference>
<dbReference type="GO" id="GO:0005524">
    <property type="term" value="F:ATP binding"/>
    <property type="evidence" value="ECO:0007669"/>
    <property type="project" value="UniProtKB-KW"/>
</dbReference>
<proteinExistence type="predicted"/>
<dbReference type="PANTHER" id="PTHR12561:SF3">
    <property type="entry name" value="LIPOYLTRANSFERASE 1, MITOCHONDRIAL"/>
    <property type="match status" value="1"/>
</dbReference>
<dbReference type="InterPro" id="IPR019491">
    <property type="entry name" value="Lipoate_protein_ligase_C"/>
</dbReference>
<dbReference type="SUPFAM" id="SSF82649">
    <property type="entry name" value="SufE/NifU"/>
    <property type="match status" value="1"/>
</dbReference>
<evidence type="ECO:0000256" key="7">
    <source>
        <dbReference type="ARBA" id="ARBA00048037"/>
    </source>
</evidence>
<dbReference type="CDD" id="cd16443">
    <property type="entry name" value="LplA"/>
    <property type="match status" value="1"/>
</dbReference>
<dbReference type="KEGG" id="salx:SALLE_v1c07600"/>
<dbReference type="PROSITE" id="PS51733">
    <property type="entry name" value="BPL_LPL_CATALYTIC"/>
    <property type="match status" value="1"/>
</dbReference>
<keyword evidence="4 9" id="KW-0436">Ligase</keyword>
<protein>
    <recommendedName>
        <fullName evidence="3">lipoate--protein ligase</fullName>
        <ecNumber evidence="3">6.3.1.20</ecNumber>
    </recommendedName>
</protein>
<accession>A0A345Z4A1</accession>
<dbReference type="RefSeq" id="WP_115558327.1">
    <property type="nucleotide sequence ID" value="NZ_CP031376.1"/>
</dbReference>
<dbReference type="Proteomes" id="UP000254792">
    <property type="component" value="Chromosome"/>
</dbReference>
<evidence type="ECO:0000313" key="9">
    <source>
        <dbReference type="EMBL" id="AXK51430.1"/>
    </source>
</evidence>
<evidence type="ECO:0000256" key="2">
    <source>
        <dbReference type="ARBA" id="ARBA00005124"/>
    </source>
</evidence>
<comment type="pathway">
    <text evidence="2">Protein modification; protein lipoylation via exogenous pathway; protein N(6)-(lipoyl)lysine from lipoate: step 1/2.</text>
</comment>
<dbReference type="GO" id="GO:0016979">
    <property type="term" value="F:lipoate-protein ligase activity"/>
    <property type="evidence" value="ECO:0007669"/>
    <property type="project" value="UniProtKB-EC"/>
</dbReference>
<evidence type="ECO:0000256" key="5">
    <source>
        <dbReference type="ARBA" id="ARBA00022741"/>
    </source>
</evidence>
<evidence type="ECO:0000256" key="3">
    <source>
        <dbReference type="ARBA" id="ARBA00012367"/>
    </source>
</evidence>
<dbReference type="GO" id="GO:0017118">
    <property type="term" value="F:lipoyltransferase activity"/>
    <property type="evidence" value="ECO:0007669"/>
    <property type="project" value="TreeGrafter"/>
</dbReference>
<dbReference type="InterPro" id="IPR045864">
    <property type="entry name" value="aa-tRNA-synth_II/BPL/LPL"/>
</dbReference>
<comment type="catalytic activity">
    <reaction evidence="7">
        <text>L-lysyl-[lipoyl-carrier protein] + (R)-lipoate + ATP = N(6)-[(R)-lipoyl]-L-lysyl-[lipoyl-carrier protein] + AMP + diphosphate + H(+)</text>
        <dbReference type="Rhea" id="RHEA:49288"/>
        <dbReference type="Rhea" id="RHEA-COMP:10500"/>
        <dbReference type="Rhea" id="RHEA-COMP:10502"/>
        <dbReference type="ChEBI" id="CHEBI:15378"/>
        <dbReference type="ChEBI" id="CHEBI:29969"/>
        <dbReference type="ChEBI" id="CHEBI:30616"/>
        <dbReference type="ChEBI" id="CHEBI:33019"/>
        <dbReference type="ChEBI" id="CHEBI:83088"/>
        <dbReference type="ChEBI" id="CHEBI:83099"/>
        <dbReference type="ChEBI" id="CHEBI:456215"/>
        <dbReference type="EC" id="6.3.1.20"/>
    </reaction>
</comment>
<evidence type="ECO:0000259" key="8">
    <source>
        <dbReference type="PROSITE" id="PS51733"/>
    </source>
</evidence>
<evidence type="ECO:0000256" key="4">
    <source>
        <dbReference type="ARBA" id="ARBA00022598"/>
    </source>
</evidence>
<dbReference type="PANTHER" id="PTHR12561">
    <property type="entry name" value="LIPOATE-PROTEIN LIGASE"/>
    <property type="match status" value="1"/>
</dbReference>
<gene>
    <name evidence="9" type="primary">lplA</name>
    <name evidence="9" type="ORF">SALLE_v1c07600</name>
</gene>
<dbReference type="SUPFAM" id="SSF55681">
    <property type="entry name" value="Class II aaRS and biotin synthetases"/>
    <property type="match status" value="1"/>
</dbReference>
<evidence type="ECO:0000256" key="1">
    <source>
        <dbReference type="ARBA" id="ARBA00005085"/>
    </source>
</evidence>
<dbReference type="Pfam" id="PF10437">
    <property type="entry name" value="Lip_prot_lig_C"/>
    <property type="match status" value="1"/>
</dbReference>
<comment type="pathway">
    <text evidence="1">Protein modification; protein lipoylation via exogenous pathway; protein N(6)-(lipoyl)lysine from lipoate: step 2/2.</text>
</comment>
<dbReference type="InterPro" id="IPR004143">
    <property type="entry name" value="BPL_LPL_catalytic"/>
</dbReference>
<evidence type="ECO:0000313" key="10">
    <source>
        <dbReference type="Proteomes" id="UP000254792"/>
    </source>
</evidence>
<feature type="domain" description="BPL/LPL catalytic" evidence="8">
    <location>
        <begin position="25"/>
        <end position="212"/>
    </location>
</feature>
<dbReference type="GO" id="GO:0009249">
    <property type="term" value="P:protein lipoylation"/>
    <property type="evidence" value="ECO:0007669"/>
    <property type="project" value="InterPro"/>
</dbReference>
<keyword evidence="5" id="KW-0547">Nucleotide-binding</keyword>
<dbReference type="NCBIfam" id="TIGR00545">
    <property type="entry name" value="lipoyltrans"/>
    <property type="match status" value="1"/>
</dbReference>
<reference evidence="9 10" key="1">
    <citation type="submission" date="2018-07" db="EMBL/GenBank/DDBJ databases">
        <title>Complete genome sequence of Spiroplasma alleghenense PLHS-1 (ATCC 51752).</title>
        <authorList>
            <person name="Chou L."/>
            <person name="Lee T.-Y."/>
            <person name="Tsai Y.-M."/>
            <person name="Kuo C.-H."/>
        </authorList>
    </citation>
    <scope>NUCLEOTIDE SEQUENCE [LARGE SCALE GENOMIC DNA]</scope>
    <source>
        <strain evidence="9 10">PLHS-1</strain>
    </source>
</reference>
<keyword evidence="10" id="KW-1185">Reference proteome</keyword>
<dbReference type="OrthoDB" id="9788148at2"/>